<name>A0ABN9N6D3_9MYCO</name>
<dbReference type="Pfam" id="PF08747">
    <property type="entry name" value="BrxB"/>
    <property type="match status" value="1"/>
</dbReference>
<reference evidence="1 2" key="1">
    <citation type="submission" date="2023-08" db="EMBL/GenBank/DDBJ databases">
        <authorList>
            <person name="Folkvardsen B D."/>
            <person name="Norman A."/>
        </authorList>
    </citation>
    <scope>NUCLEOTIDE SEQUENCE [LARGE SCALE GENOMIC DNA]</scope>
    <source>
        <strain evidence="1 2">Mu0053</strain>
    </source>
</reference>
<sequence length="195" mass="21558">MSLPEPLLGIGKRVVEHFDDGGDPPFQLYVYKPTAEWEVRAELEDLRLWFGAAGRNVNVAAVSLARLFWAALEDAGWLESVITAERDAGGDPEALSEVYASVGEVLRDEPSLPDRVRAELADVDDRTAVFLYRAGSLYPAYRTSSLLDDLRTDLKLPVTLLYPGKVVGEFGLSFMSCCEPAYGYRARIVPRGDTE</sequence>
<protein>
    <submittedName>
        <fullName evidence="1">DUF1788 domain-containing protein</fullName>
    </submittedName>
</protein>
<evidence type="ECO:0000313" key="2">
    <source>
        <dbReference type="Proteomes" id="UP001190465"/>
    </source>
</evidence>
<proteinExistence type="predicted"/>
<dbReference type="EMBL" id="OY726397">
    <property type="protein sequence ID" value="CAJ1501187.1"/>
    <property type="molecule type" value="Genomic_DNA"/>
</dbReference>
<accession>A0ABN9N6D3</accession>
<dbReference type="RefSeq" id="WP_308482058.1">
    <property type="nucleotide sequence ID" value="NZ_OY726397.1"/>
</dbReference>
<organism evidence="1 2">
    <name type="scientific">[Mycobacterium] burgundiense</name>
    <dbReference type="NCBI Taxonomy" id="3064286"/>
    <lineage>
        <taxon>Bacteria</taxon>
        <taxon>Bacillati</taxon>
        <taxon>Actinomycetota</taxon>
        <taxon>Actinomycetes</taxon>
        <taxon>Mycobacteriales</taxon>
        <taxon>Mycobacteriaceae</taxon>
        <taxon>Mycolicibacterium</taxon>
    </lineage>
</organism>
<evidence type="ECO:0000313" key="1">
    <source>
        <dbReference type="EMBL" id="CAJ1501187.1"/>
    </source>
</evidence>
<dbReference type="Proteomes" id="UP001190465">
    <property type="component" value="Chromosome"/>
</dbReference>
<gene>
    <name evidence="1" type="ORF">MU0053_001863</name>
</gene>
<keyword evidence="2" id="KW-1185">Reference proteome</keyword>
<dbReference type="InterPro" id="IPR014858">
    <property type="entry name" value="BrxB"/>
</dbReference>